<dbReference type="KEGG" id="luo:HHL09_00650"/>
<dbReference type="AlphaFoldDB" id="A0A858RDV1"/>
<proteinExistence type="predicted"/>
<dbReference type="EMBL" id="CP051774">
    <property type="protein sequence ID" value="QJE94353.1"/>
    <property type="molecule type" value="Genomic_DNA"/>
</dbReference>
<dbReference type="RefSeq" id="WP_169452574.1">
    <property type="nucleotide sequence ID" value="NZ_CP051774.1"/>
</dbReference>
<reference evidence="3 4" key="1">
    <citation type="submission" date="2020-04" db="EMBL/GenBank/DDBJ databases">
        <title>Luteolibacter sp. G-1-1-1 isolated from soil.</title>
        <authorList>
            <person name="Dahal R.H."/>
        </authorList>
    </citation>
    <scope>NUCLEOTIDE SEQUENCE [LARGE SCALE GENOMIC DNA]</scope>
    <source>
        <strain evidence="3 4">G-1-1-1</strain>
    </source>
</reference>
<protein>
    <submittedName>
        <fullName evidence="3">Uncharacterized protein</fullName>
    </submittedName>
</protein>
<gene>
    <name evidence="3" type="ORF">HHL09_00650</name>
</gene>
<evidence type="ECO:0000256" key="1">
    <source>
        <dbReference type="SAM" id="MobiDB-lite"/>
    </source>
</evidence>
<name>A0A858RDV1_9BACT</name>
<keyword evidence="4" id="KW-1185">Reference proteome</keyword>
<accession>A0A858RDV1</accession>
<dbReference type="Proteomes" id="UP000501812">
    <property type="component" value="Chromosome"/>
</dbReference>
<feature type="region of interest" description="Disordered" evidence="1">
    <location>
        <begin position="89"/>
        <end position="108"/>
    </location>
</feature>
<organism evidence="3 4">
    <name type="scientific">Luteolibacter luteus</name>
    <dbReference type="NCBI Taxonomy" id="2728835"/>
    <lineage>
        <taxon>Bacteria</taxon>
        <taxon>Pseudomonadati</taxon>
        <taxon>Verrucomicrobiota</taxon>
        <taxon>Verrucomicrobiia</taxon>
        <taxon>Verrucomicrobiales</taxon>
        <taxon>Verrucomicrobiaceae</taxon>
        <taxon>Luteolibacter</taxon>
    </lineage>
</organism>
<evidence type="ECO:0000256" key="2">
    <source>
        <dbReference type="SAM" id="SignalP"/>
    </source>
</evidence>
<feature type="chain" id="PRO_5032968267" evidence="2">
    <location>
        <begin position="32"/>
        <end position="362"/>
    </location>
</feature>
<keyword evidence="2" id="KW-0732">Signal</keyword>
<feature type="signal peptide" evidence="2">
    <location>
        <begin position="1"/>
        <end position="31"/>
    </location>
</feature>
<sequence>MKSVTARRSGFRRQFSLLAATAFSLFSSALAEESLRYAVLLHDGQDIELIRDELRDAPADFFKAGEKPFASNGAERSVQFAGTIPIEGKQQGEVRQPLGEEPPPGSDVEPSYVSIAVRRAAANPPAFTVNVEILQHWGSYVDRATRYMAKCQTPARPNAWQEVTHTGSFSIWQYYTPSEYSAPSATETSGKVTPLYRLDIRLGQLSRESLDKLPGYQGEHRAIIAEMPWWREIYSIPIAPGVSFALSKSFCQKDKLSEPDHEPRCTTRVEGSLDLTPSHLVLKLGYQNQAQLKQDRRITPLGDEMVPDTWYFQPFQYPTPIDYPVEGAWCETTWAERTYSPCTNVAAYRLTKISPEPIPSQP</sequence>
<evidence type="ECO:0000313" key="3">
    <source>
        <dbReference type="EMBL" id="QJE94353.1"/>
    </source>
</evidence>
<evidence type="ECO:0000313" key="4">
    <source>
        <dbReference type="Proteomes" id="UP000501812"/>
    </source>
</evidence>